<proteinExistence type="predicted"/>
<dbReference type="SUPFAM" id="SSF53098">
    <property type="entry name" value="Ribonuclease H-like"/>
    <property type="match status" value="1"/>
</dbReference>
<dbReference type="OrthoDB" id="3262464at2759"/>
<comment type="caution">
    <text evidence="1">The sequence shown here is derived from an EMBL/GenBank/DDBJ whole genome shotgun (WGS) entry which is preliminary data.</text>
</comment>
<accession>A0A9P7GEF0</accession>
<keyword evidence="2" id="KW-1185">Reference proteome</keyword>
<dbReference type="AlphaFoldDB" id="A0A9P7GEF0"/>
<dbReference type="InterPro" id="IPR012337">
    <property type="entry name" value="RNaseH-like_sf"/>
</dbReference>
<organism evidence="1 2">
    <name type="scientific">Sphagnurus paluster</name>
    <dbReference type="NCBI Taxonomy" id="117069"/>
    <lineage>
        <taxon>Eukaryota</taxon>
        <taxon>Fungi</taxon>
        <taxon>Dikarya</taxon>
        <taxon>Basidiomycota</taxon>
        <taxon>Agaricomycotina</taxon>
        <taxon>Agaricomycetes</taxon>
        <taxon>Agaricomycetidae</taxon>
        <taxon>Agaricales</taxon>
        <taxon>Tricholomatineae</taxon>
        <taxon>Lyophyllaceae</taxon>
        <taxon>Sphagnurus</taxon>
    </lineage>
</organism>
<evidence type="ECO:0000313" key="2">
    <source>
        <dbReference type="Proteomes" id="UP000717328"/>
    </source>
</evidence>
<reference evidence="1" key="1">
    <citation type="submission" date="2021-02" db="EMBL/GenBank/DDBJ databases">
        <authorList>
            <person name="Nieuwenhuis M."/>
            <person name="Van De Peppel L.J.J."/>
        </authorList>
    </citation>
    <scope>NUCLEOTIDE SEQUENCE</scope>
    <source>
        <strain evidence="1">D49</strain>
    </source>
</reference>
<dbReference type="Proteomes" id="UP000717328">
    <property type="component" value="Unassembled WGS sequence"/>
</dbReference>
<dbReference type="EMBL" id="JABCKI010002468">
    <property type="protein sequence ID" value="KAG5645805.1"/>
    <property type="molecule type" value="Genomic_DNA"/>
</dbReference>
<reference evidence="1" key="2">
    <citation type="submission" date="2021-10" db="EMBL/GenBank/DDBJ databases">
        <title>Phylogenomics reveals ancestral predisposition of the termite-cultivated fungus Termitomyces towards a domesticated lifestyle.</title>
        <authorList>
            <person name="Auxier B."/>
            <person name="Grum-Grzhimaylo A."/>
            <person name="Cardenas M.E."/>
            <person name="Lodge J.D."/>
            <person name="Laessoe T."/>
            <person name="Pedersen O."/>
            <person name="Smith M.E."/>
            <person name="Kuyper T.W."/>
            <person name="Franco-Molano E.A."/>
            <person name="Baroni T.J."/>
            <person name="Aanen D.K."/>
        </authorList>
    </citation>
    <scope>NUCLEOTIDE SEQUENCE</scope>
    <source>
        <strain evidence="1">D49</strain>
    </source>
</reference>
<name>A0A9P7GEF0_9AGAR</name>
<evidence type="ECO:0008006" key="3">
    <source>
        <dbReference type="Google" id="ProtNLM"/>
    </source>
</evidence>
<gene>
    <name evidence="1" type="ORF">H0H81_008747</name>
</gene>
<protein>
    <recommendedName>
        <fullName evidence="3">HAT C-terminal dimerisation domain-containing protein</fullName>
    </recommendedName>
</protein>
<evidence type="ECO:0000313" key="1">
    <source>
        <dbReference type="EMBL" id="KAG5645805.1"/>
    </source>
</evidence>
<sequence length="182" mass="20815">MSWVREYWDPEWSKDAEKKIKELMKQYKKSTPPTAPAATAPSRTQEGYINIGLPSHFMHDEDLSWIQPRSSTQVETVEEEFHRYASGMRSSMEVSILKFWEASAVPCERAFSSSAETDTLRRNRINPILMEALQMLKFAFRNDRLDFSTGLLATEDDLAAPRNVIRRDGPALLASLTNAKTQ</sequence>
<feature type="non-terminal residue" evidence="1">
    <location>
        <position position="182"/>
    </location>
</feature>